<gene>
    <name evidence="2" type="ORF">E1809_18905</name>
</gene>
<evidence type="ECO:0000313" key="3">
    <source>
        <dbReference type="Proteomes" id="UP000295511"/>
    </source>
</evidence>
<organism evidence="2 3">
    <name type="scientific">Arthrobacter terricola</name>
    <dbReference type="NCBI Taxonomy" id="2547396"/>
    <lineage>
        <taxon>Bacteria</taxon>
        <taxon>Bacillati</taxon>
        <taxon>Actinomycetota</taxon>
        <taxon>Actinomycetes</taxon>
        <taxon>Micrococcales</taxon>
        <taxon>Micrococcaceae</taxon>
        <taxon>Arthrobacter</taxon>
    </lineage>
</organism>
<accession>A0A4R5KA31</accession>
<evidence type="ECO:0000259" key="1">
    <source>
        <dbReference type="Pfam" id="PF14594"/>
    </source>
</evidence>
<dbReference type="Pfam" id="PF14594">
    <property type="entry name" value="Sipho_Gp37"/>
    <property type="match status" value="1"/>
</dbReference>
<keyword evidence="3" id="KW-1185">Reference proteome</keyword>
<comment type="caution">
    <text evidence="2">The sequence shown here is derived from an EMBL/GenBank/DDBJ whole genome shotgun (WGS) entry which is preliminary data.</text>
</comment>
<proteinExistence type="predicted"/>
<reference evidence="2 3" key="1">
    <citation type="submission" date="2019-03" db="EMBL/GenBank/DDBJ databases">
        <title>Whole genome sequence of Arthrobacter sp JH1-1.</title>
        <authorList>
            <person name="Trinh H.N."/>
        </authorList>
    </citation>
    <scope>NUCLEOTIDE SEQUENCE [LARGE SCALE GENOMIC DNA]</scope>
    <source>
        <strain evidence="2 3">JH1-1</strain>
    </source>
</reference>
<name>A0A4R5KA31_9MICC</name>
<feature type="domain" description="Gp28/Gp37-like" evidence="1">
    <location>
        <begin position="15"/>
        <end position="342"/>
    </location>
</feature>
<sequence length="368" mass="40107">MASDMPYEILVYKGWEFKGWVGRPLDLKPTIRHNLKSTATFDIDADHLRAADLMEPGARVKIYRHGEYQMSGPVRLVGGDFSQAAKLTFSVEDDFRILNNWLAWPKPTAPLTGQDVEYRTITGPAETVVKTVMAEAAARLGFPLTVAPSLGRGASGTYTFRFHPAYDRLFPAVDQAGIGVTVRQEGAGLLLDCYTPRVYAHHLSAESGTLIGGTYSLAAPNATRVVVGGQGEGVAREFKGFSDGARESDWTDIIEVFQDARDSSVGDVYATRAAETLADGAALAGLSLELSETKHFRYGGSGLRVGDWVTANIRGQLYTDVLREAQLSWDKGGDKATPVIGERKDDSDAKLAKSIRALKRDNTDRMTR</sequence>
<protein>
    <recommendedName>
        <fullName evidence="1">Gp28/Gp37-like domain-containing protein</fullName>
    </recommendedName>
</protein>
<dbReference type="OrthoDB" id="4832894at2"/>
<dbReference type="Proteomes" id="UP000295511">
    <property type="component" value="Unassembled WGS sequence"/>
</dbReference>
<dbReference type="EMBL" id="SMRU01000025">
    <property type="protein sequence ID" value="TDF92051.1"/>
    <property type="molecule type" value="Genomic_DNA"/>
</dbReference>
<dbReference type="AlphaFoldDB" id="A0A4R5KA31"/>
<dbReference type="InterPro" id="IPR029432">
    <property type="entry name" value="Gp28/Gp37-like_dom"/>
</dbReference>
<evidence type="ECO:0000313" key="2">
    <source>
        <dbReference type="EMBL" id="TDF92051.1"/>
    </source>
</evidence>